<evidence type="ECO:0000313" key="2">
    <source>
        <dbReference type="EMBL" id="CAB4129110.1"/>
    </source>
</evidence>
<evidence type="ECO:0000256" key="1">
    <source>
        <dbReference type="SAM" id="MobiDB-lite"/>
    </source>
</evidence>
<proteinExistence type="predicted"/>
<organism evidence="2">
    <name type="scientific">uncultured Caudovirales phage</name>
    <dbReference type="NCBI Taxonomy" id="2100421"/>
    <lineage>
        <taxon>Viruses</taxon>
        <taxon>Duplodnaviria</taxon>
        <taxon>Heunggongvirae</taxon>
        <taxon>Uroviricota</taxon>
        <taxon>Caudoviricetes</taxon>
        <taxon>Peduoviridae</taxon>
        <taxon>Maltschvirus</taxon>
        <taxon>Maltschvirus maltsch</taxon>
    </lineage>
</organism>
<name>A0A6J5L8N9_9CAUD</name>
<accession>A0A6J5L8N9</accession>
<feature type="compositionally biased region" description="Basic residues" evidence="1">
    <location>
        <begin position="49"/>
        <end position="58"/>
    </location>
</feature>
<protein>
    <submittedName>
        <fullName evidence="2">Uncharacterized protein</fullName>
    </submittedName>
</protein>
<sequence>MTEIKKSKNPFINLANAAKAVAANPKVPGSKTAQVQAAKHGGQVSTNKPAKKSAGRGR</sequence>
<feature type="region of interest" description="Disordered" evidence="1">
    <location>
        <begin position="23"/>
        <end position="58"/>
    </location>
</feature>
<dbReference type="EMBL" id="LR796233">
    <property type="protein sequence ID" value="CAB4129110.1"/>
    <property type="molecule type" value="Genomic_DNA"/>
</dbReference>
<gene>
    <name evidence="2" type="ORF">UFOVP112_208</name>
</gene>
<reference evidence="2" key="1">
    <citation type="submission" date="2020-04" db="EMBL/GenBank/DDBJ databases">
        <authorList>
            <person name="Chiriac C."/>
            <person name="Salcher M."/>
            <person name="Ghai R."/>
            <person name="Kavagutti S V."/>
        </authorList>
    </citation>
    <scope>NUCLEOTIDE SEQUENCE</scope>
</reference>